<sequence length="246" mass="26807">MKRVLLGTLGVLLASTATAAEPQAHWGYEGGHGPAHWAEIDAGFERCAAGRMQSPIDIQGAHEADLPGIDFEYRAGPAEVVNNGHTIQVNLAESGGIEIGDERYPLVQFHFHTPSEEKIDGKAYPMEVHFVHKDAEGHLAVVAVMLKEGRSNEALADLFDALPSEGEKHALAKALDPEDLLPEEHGYYAYTGSLTTPPCSEGVRWQVLKQPVELSKAQIAAFRRLFPMNARPVQALNGREVLESRS</sequence>
<evidence type="ECO:0000256" key="3">
    <source>
        <dbReference type="ARBA" id="ARBA00022723"/>
    </source>
</evidence>
<feature type="signal peptide" evidence="7">
    <location>
        <begin position="1"/>
        <end position="19"/>
    </location>
</feature>
<evidence type="ECO:0000313" key="9">
    <source>
        <dbReference type="EMBL" id="MEZ0474828.1"/>
    </source>
</evidence>
<name>A0ABV4HRP6_9GAMM</name>
<keyword evidence="7" id="KW-0732">Signal</keyword>
<keyword evidence="10" id="KW-1185">Reference proteome</keyword>
<evidence type="ECO:0000313" key="10">
    <source>
        <dbReference type="Proteomes" id="UP001566331"/>
    </source>
</evidence>
<feature type="domain" description="Alpha-carbonic anhydrase" evidence="8">
    <location>
        <begin position="24"/>
        <end position="246"/>
    </location>
</feature>
<evidence type="ECO:0000256" key="4">
    <source>
        <dbReference type="ARBA" id="ARBA00022833"/>
    </source>
</evidence>
<evidence type="ECO:0000259" key="8">
    <source>
        <dbReference type="PROSITE" id="PS51144"/>
    </source>
</evidence>
<dbReference type="PROSITE" id="PS51144">
    <property type="entry name" value="ALPHA_CA_2"/>
    <property type="match status" value="1"/>
</dbReference>
<dbReference type="PANTHER" id="PTHR18952:SF265">
    <property type="entry name" value="CARBONIC ANHYDRASE"/>
    <property type="match status" value="1"/>
</dbReference>
<dbReference type="Proteomes" id="UP001566331">
    <property type="component" value="Unassembled WGS sequence"/>
</dbReference>
<evidence type="ECO:0000256" key="5">
    <source>
        <dbReference type="ARBA" id="ARBA00023239"/>
    </source>
</evidence>
<proteinExistence type="inferred from homology"/>
<gene>
    <name evidence="9" type="ORF">AB6713_09375</name>
</gene>
<dbReference type="CDD" id="cd03124">
    <property type="entry name" value="alpha_CA_prokaryotic_like"/>
    <property type="match status" value="1"/>
</dbReference>
<comment type="caution">
    <text evidence="9">The sequence shown here is derived from an EMBL/GenBank/DDBJ whole genome shotgun (WGS) entry which is preliminary data.</text>
</comment>
<reference evidence="9 10" key="1">
    <citation type="submission" date="2024-07" db="EMBL/GenBank/DDBJ databases">
        <title>Luteimonas salilacus sp. nov., isolated from the shore soil of Salt Lake in Tibet of China.</title>
        <authorList>
            <person name="Zhang X."/>
            <person name="Li A."/>
        </authorList>
    </citation>
    <scope>NUCLEOTIDE SEQUENCE [LARGE SCALE GENOMIC DNA]</scope>
    <source>
        <strain evidence="9 10">B3-2-R+30</strain>
    </source>
</reference>
<protein>
    <recommendedName>
        <fullName evidence="2">carbonic anhydrase</fullName>
        <ecNumber evidence="2">4.2.1.1</ecNumber>
    </recommendedName>
</protein>
<dbReference type="RefSeq" id="WP_370564491.1">
    <property type="nucleotide sequence ID" value="NZ_JBFWIB010000008.1"/>
</dbReference>
<comment type="catalytic activity">
    <reaction evidence="6">
        <text>hydrogencarbonate + H(+) = CO2 + H2O</text>
        <dbReference type="Rhea" id="RHEA:10748"/>
        <dbReference type="ChEBI" id="CHEBI:15377"/>
        <dbReference type="ChEBI" id="CHEBI:15378"/>
        <dbReference type="ChEBI" id="CHEBI:16526"/>
        <dbReference type="ChEBI" id="CHEBI:17544"/>
        <dbReference type="EC" id="4.2.1.1"/>
    </reaction>
</comment>
<evidence type="ECO:0000256" key="2">
    <source>
        <dbReference type="ARBA" id="ARBA00012925"/>
    </source>
</evidence>
<dbReference type="EC" id="4.2.1.1" evidence="2"/>
<dbReference type="SUPFAM" id="SSF51069">
    <property type="entry name" value="Carbonic anhydrase"/>
    <property type="match status" value="1"/>
</dbReference>
<keyword evidence="3" id="KW-0479">Metal-binding</keyword>
<dbReference type="SMART" id="SM01057">
    <property type="entry name" value="Carb_anhydrase"/>
    <property type="match status" value="1"/>
</dbReference>
<organism evidence="9 10">
    <name type="scientific">Luteimonas salinilitoris</name>
    <dbReference type="NCBI Taxonomy" id="3237697"/>
    <lineage>
        <taxon>Bacteria</taxon>
        <taxon>Pseudomonadati</taxon>
        <taxon>Pseudomonadota</taxon>
        <taxon>Gammaproteobacteria</taxon>
        <taxon>Lysobacterales</taxon>
        <taxon>Lysobacteraceae</taxon>
        <taxon>Luteimonas</taxon>
    </lineage>
</organism>
<keyword evidence="4" id="KW-0862">Zinc</keyword>
<dbReference type="Pfam" id="PF00194">
    <property type="entry name" value="Carb_anhydrase"/>
    <property type="match status" value="1"/>
</dbReference>
<feature type="chain" id="PRO_5046633021" description="carbonic anhydrase" evidence="7">
    <location>
        <begin position="20"/>
        <end position="246"/>
    </location>
</feature>
<dbReference type="Gene3D" id="3.10.200.10">
    <property type="entry name" value="Alpha carbonic anhydrase"/>
    <property type="match status" value="1"/>
</dbReference>
<dbReference type="InterPro" id="IPR036398">
    <property type="entry name" value="CA_dom_sf"/>
</dbReference>
<dbReference type="EMBL" id="JBFWIC010000010">
    <property type="protein sequence ID" value="MEZ0474828.1"/>
    <property type="molecule type" value="Genomic_DNA"/>
</dbReference>
<dbReference type="InterPro" id="IPR001148">
    <property type="entry name" value="CA_dom"/>
</dbReference>
<accession>A0ABV4HRP6</accession>
<evidence type="ECO:0000256" key="1">
    <source>
        <dbReference type="ARBA" id="ARBA00010718"/>
    </source>
</evidence>
<evidence type="ECO:0000256" key="6">
    <source>
        <dbReference type="ARBA" id="ARBA00048348"/>
    </source>
</evidence>
<dbReference type="InterPro" id="IPR041891">
    <property type="entry name" value="Alpha_CA_prokaryot-like"/>
</dbReference>
<dbReference type="PANTHER" id="PTHR18952">
    <property type="entry name" value="CARBONIC ANHYDRASE"/>
    <property type="match status" value="1"/>
</dbReference>
<keyword evidence="5" id="KW-0456">Lyase</keyword>
<comment type="similarity">
    <text evidence="1">Belongs to the alpha-carbonic anhydrase family.</text>
</comment>
<dbReference type="InterPro" id="IPR023561">
    <property type="entry name" value="Carbonic_anhydrase_a-class"/>
</dbReference>
<evidence type="ECO:0000256" key="7">
    <source>
        <dbReference type="SAM" id="SignalP"/>
    </source>
</evidence>